<dbReference type="GO" id="GO:0004771">
    <property type="term" value="F:sterol ester esterase activity"/>
    <property type="evidence" value="ECO:0007669"/>
    <property type="project" value="UniProtKB-EC"/>
</dbReference>
<comment type="similarity">
    <text evidence="2">Belongs to the AB hydrolase superfamily. LDAH family.</text>
</comment>
<evidence type="ECO:0000256" key="1">
    <source>
        <dbReference type="ARBA" id="ARBA00004502"/>
    </source>
</evidence>
<dbReference type="Pfam" id="PF10230">
    <property type="entry name" value="LIDHydrolase"/>
    <property type="match status" value="2"/>
</dbReference>
<dbReference type="GO" id="GO:0019915">
    <property type="term" value="P:lipid storage"/>
    <property type="evidence" value="ECO:0007669"/>
    <property type="project" value="InterPro"/>
</dbReference>
<comment type="subcellular location">
    <subcellularLocation>
        <location evidence="1">Lipid droplet</location>
    </subcellularLocation>
</comment>
<sequence length="582" mass="66357">MCSKLTEHWLSVSGLPTNVLKIGQINTHKRFVIVIIPGNPGIPRYYEEFVLTIFELFKERISIWVVGHAGHVSIPRLEQVNKGSIYEDFYDVDGQTKHKLLFIQEHVPNDARLILIGHSIGALIAVRLLNCLSNEKILKCCLLFPTMEHLAKSPMGSTCLPIVNYLSWCIPLPAYLLYYLPEFIKRRLASIYFCLQGFNVSEFAIQATLQLVDPSCVRKIFYLGANELRTIQEADHDSIEKHLEKLMMYYGLNDHWCPQSLYDCMKKKHPDGVIIQCKKGVSAGMEESWILVNGEPTCILSAGQVKDSSLVGLLITGNPGVPYYYTAFIQQLYFLSNFKLPICCINLAGHVSVPEHVEVDDSPTKNYLDLKGQVQHKLDFIKKYLKPESKLILMGHSIGAKMCLEMARVLPKERVVKIALLAPTIERMKTSPNGKRFWPLLNYGRLLAPVILFPLYCFSESMRKRMVALNFWLSGGVEPQAIPATAKFLTPYCVRNSLNLAYEELSSIFEPDHKLIEEHLEKLFFFYVALDKWCPIEYAEEMQKVYPTAHIYIDKSGIEHAFVLKSSKITANLVWNNISDKV</sequence>
<dbReference type="SUPFAM" id="SSF53474">
    <property type="entry name" value="alpha/beta-Hydrolases"/>
    <property type="match status" value="2"/>
</dbReference>
<organism evidence="9 10">
    <name type="scientific">Dimorphilus gyrociliatus</name>
    <dbReference type="NCBI Taxonomy" id="2664684"/>
    <lineage>
        <taxon>Eukaryota</taxon>
        <taxon>Metazoa</taxon>
        <taxon>Spiralia</taxon>
        <taxon>Lophotrochozoa</taxon>
        <taxon>Annelida</taxon>
        <taxon>Polychaeta</taxon>
        <taxon>Polychaeta incertae sedis</taxon>
        <taxon>Dinophilidae</taxon>
        <taxon>Dimorphilus</taxon>
    </lineage>
</organism>
<dbReference type="EMBL" id="CAJFCJ010000006">
    <property type="protein sequence ID" value="CAD5116593.1"/>
    <property type="molecule type" value="Genomic_DNA"/>
</dbReference>
<protein>
    <recommendedName>
        <fullName evidence="3">Lipid droplet-associated hydrolase</fullName>
        <ecNumber evidence="7">3.1.1.13</ecNumber>
    </recommendedName>
    <alternativeName>
        <fullName evidence="6">Lipid droplet-associated serine hydrolase</fullName>
    </alternativeName>
</protein>
<evidence type="ECO:0000256" key="4">
    <source>
        <dbReference type="ARBA" id="ARBA00022677"/>
    </source>
</evidence>
<evidence type="ECO:0000256" key="6">
    <source>
        <dbReference type="ARBA" id="ARBA00031924"/>
    </source>
</evidence>
<dbReference type="Proteomes" id="UP000549394">
    <property type="component" value="Unassembled WGS sequence"/>
</dbReference>
<evidence type="ECO:0000256" key="2">
    <source>
        <dbReference type="ARBA" id="ARBA00008300"/>
    </source>
</evidence>
<keyword evidence="4" id="KW-0551">Lipid droplet</keyword>
<accession>A0A7I8VMA3</accession>
<evidence type="ECO:0000313" key="9">
    <source>
        <dbReference type="EMBL" id="CAD5116593.1"/>
    </source>
</evidence>
<dbReference type="GO" id="GO:0005811">
    <property type="term" value="C:lipid droplet"/>
    <property type="evidence" value="ECO:0007669"/>
    <property type="project" value="UniProtKB-SubCell"/>
</dbReference>
<dbReference type="AlphaFoldDB" id="A0A7I8VMA3"/>
<evidence type="ECO:0000256" key="8">
    <source>
        <dbReference type="ARBA" id="ARBA00049527"/>
    </source>
</evidence>
<dbReference type="PANTHER" id="PTHR13390">
    <property type="entry name" value="LIPASE"/>
    <property type="match status" value="1"/>
</dbReference>
<gene>
    <name evidence="9" type="ORF">DGYR_LOCUS5199</name>
</gene>
<evidence type="ECO:0000313" key="10">
    <source>
        <dbReference type="Proteomes" id="UP000549394"/>
    </source>
</evidence>
<keyword evidence="5" id="KW-0378">Hydrolase</keyword>
<evidence type="ECO:0000256" key="3">
    <source>
        <dbReference type="ARBA" id="ARBA00019242"/>
    </source>
</evidence>
<dbReference type="EC" id="3.1.1.13" evidence="7"/>
<reference evidence="9 10" key="1">
    <citation type="submission" date="2020-08" db="EMBL/GenBank/DDBJ databases">
        <authorList>
            <person name="Hejnol A."/>
        </authorList>
    </citation>
    <scope>NUCLEOTIDE SEQUENCE [LARGE SCALE GENOMIC DNA]</scope>
</reference>
<dbReference type="InterPro" id="IPR019363">
    <property type="entry name" value="LDAH"/>
</dbReference>
<dbReference type="InterPro" id="IPR029058">
    <property type="entry name" value="AB_hydrolase_fold"/>
</dbReference>
<dbReference type="Gene3D" id="3.40.50.1820">
    <property type="entry name" value="alpha/beta hydrolase"/>
    <property type="match status" value="2"/>
</dbReference>
<dbReference type="OrthoDB" id="448051at2759"/>
<proteinExistence type="inferred from homology"/>
<name>A0A7I8VMA3_9ANNE</name>
<evidence type="ECO:0000256" key="7">
    <source>
        <dbReference type="ARBA" id="ARBA00039150"/>
    </source>
</evidence>
<evidence type="ECO:0000256" key="5">
    <source>
        <dbReference type="ARBA" id="ARBA00022801"/>
    </source>
</evidence>
<keyword evidence="10" id="KW-1185">Reference proteome</keyword>
<dbReference type="PANTHER" id="PTHR13390:SF0">
    <property type="entry name" value="LIPID DROPLET-ASSOCIATED HYDROLASE"/>
    <property type="match status" value="1"/>
</dbReference>
<comment type="catalytic activity">
    <reaction evidence="8">
        <text>a cholesterol ester + H2O = cholesterol + a fatty acid + H(+)</text>
        <dbReference type="Rhea" id="RHEA:36403"/>
        <dbReference type="ChEBI" id="CHEBI:15377"/>
        <dbReference type="ChEBI" id="CHEBI:15378"/>
        <dbReference type="ChEBI" id="CHEBI:16113"/>
        <dbReference type="ChEBI" id="CHEBI:17002"/>
        <dbReference type="ChEBI" id="CHEBI:28868"/>
        <dbReference type="EC" id="3.1.1.13"/>
    </reaction>
    <physiologicalReaction direction="left-to-right" evidence="8">
        <dbReference type="Rhea" id="RHEA:36404"/>
    </physiologicalReaction>
</comment>
<comment type="caution">
    <text evidence="9">The sequence shown here is derived from an EMBL/GenBank/DDBJ whole genome shotgun (WGS) entry which is preliminary data.</text>
</comment>